<reference evidence="7" key="2">
    <citation type="journal article" date="2007" name="Science">
        <title>Genome sequence of Aedes aegypti, a major arbovirus vector.</title>
        <authorList>
            <person name="Nene V."/>
            <person name="Wortman J.R."/>
            <person name="Lawson D."/>
            <person name="Haas B."/>
            <person name="Kodira C."/>
            <person name="Tu Z.J."/>
            <person name="Loftus B."/>
            <person name="Xi Z."/>
            <person name="Megy K."/>
            <person name="Grabherr M."/>
            <person name="Ren Q."/>
            <person name="Zdobnov E.M."/>
            <person name="Lobo N.F."/>
            <person name="Campbell K.S."/>
            <person name="Brown S.E."/>
            <person name="Bonaldo M.F."/>
            <person name="Zhu J."/>
            <person name="Sinkins S.P."/>
            <person name="Hogenkamp D.G."/>
            <person name="Amedeo P."/>
            <person name="Arensburger P."/>
            <person name="Atkinson P.W."/>
            <person name="Bidwell S."/>
            <person name="Biedler J."/>
            <person name="Birney E."/>
            <person name="Bruggner R.V."/>
            <person name="Costas J."/>
            <person name="Coy M.R."/>
            <person name="Crabtree J."/>
            <person name="Crawford M."/>
            <person name="Debruyn B."/>
            <person name="Decaprio D."/>
            <person name="Eiglmeier K."/>
            <person name="Eisenstadt E."/>
            <person name="El-Dorry H."/>
            <person name="Gelbart W.M."/>
            <person name="Gomes S.L."/>
            <person name="Hammond M."/>
            <person name="Hannick L.I."/>
            <person name="Hogan J.R."/>
            <person name="Holmes M.H."/>
            <person name="Jaffe D."/>
            <person name="Johnston J.S."/>
            <person name="Kennedy R.C."/>
            <person name="Koo H."/>
            <person name="Kravitz S."/>
            <person name="Kriventseva E.V."/>
            <person name="Kulp D."/>
            <person name="Labutti K."/>
            <person name="Lee E."/>
            <person name="Li S."/>
            <person name="Lovin D.D."/>
            <person name="Mao C."/>
            <person name="Mauceli E."/>
            <person name="Menck C.F."/>
            <person name="Miller J.R."/>
            <person name="Montgomery P."/>
            <person name="Mori A."/>
            <person name="Nascimento A.L."/>
            <person name="Naveira H.F."/>
            <person name="Nusbaum C."/>
            <person name="O'leary S."/>
            <person name="Orvis J."/>
            <person name="Pertea M."/>
            <person name="Quesneville H."/>
            <person name="Reidenbach K.R."/>
            <person name="Rogers Y.H."/>
            <person name="Roth C.W."/>
            <person name="Schneider J.R."/>
            <person name="Schatz M."/>
            <person name="Shumway M."/>
            <person name="Stanke M."/>
            <person name="Stinson E.O."/>
            <person name="Tubio J.M."/>
            <person name="Vanzee J.P."/>
            <person name="Verjovski-Almeida S."/>
            <person name="Werner D."/>
            <person name="White O."/>
            <person name="Wyder S."/>
            <person name="Zeng Q."/>
            <person name="Zhao Q."/>
            <person name="Zhao Y."/>
            <person name="Hill C.A."/>
            <person name="Raikhel A.S."/>
            <person name="Soares M.B."/>
            <person name="Knudson D.L."/>
            <person name="Lee N.H."/>
            <person name="Galagan J."/>
            <person name="Salzberg S.L."/>
            <person name="Paulsen I.T."/>
            <person name="Dimopoulos G."/>
            <person name="Collins F.H."/>
            <person name="Birren B."/>
            <person name="Fraser-Liggett C.M."/>
            <person name="Severson D.W."/>
        </authorList>
    </citation>
    <scope>NUCLEOTIDE SEQUENCE [LARGE SCALE GENOMIC DNA]</scope>
    <source>
        <strain evidence="7">Liverpool</strain>
    </source>
</reference>
<dbReference type="KEGG" id="aag:5575800"/>
<dbReference type="GO" id="GO:0005737">
    <property type="term" value="C:cytoplasm"/>
    <property type="evidence" value="ECO:0007669"/>
    <property type="project" value="TreeGrafter"/>
</dbReference>
<name>A0A1S4FVJ4_AEDAE</name>
<evidence type="ECO:0000256" key="2">
    <source>
        <dbReference type="ARBA" id="ARBA00012344"/>
    </source>
</evidence>
<dbReference type="InterPro" id="IPR013024">
    <property type="entry name" value="GGCT-like"/>
</dbReference>
<gene>
    <name evidence="7" type="ORF">AaeL_AAEL012078</name>
</gene>
<reference evidence="7" key="3">
    <citation type="submission" date="2012-09" db="EMBL/GenBank/DDBJ databases">
        <authorList>
            <consortium name="VectorBase"/>
        </authorList>
    </citation>
    <scope>NUCLEOTIDE SEQUENCE</scope>
    <source>
        <strain evidence="7">Liverpool</strain>
    </source>
</reference>
<protein>
    <recommendedName>
        <fullName evidence="2">glutathione-specific gamma-glutamylcyclotransferase</fullName>
        <ecNumber evidence="2">4.3.2.7</ecNumber>
    </recommendedName>
    <alternativeName>
        <fullName evidence="4">Cation transport regulator-like protein 2</fullName>
    </alternativeName>
</protein>
<dbReference type="SUPFAM" id="SSF110857">
    <property type="entry name" value="Gamma-glutamyl cyclotransferase-like"/>
    <property type="match status" value="1"/>
</dbReference>
<organism evidence="7 8">
    <name type="scientific">Aedes aegypti</name>
    <name type="common">Yellowfever mosquito</name>
    <name type="synonym">Culex aegypti</name>
    <dbReference type="NCBI Taxonomy" id="7159"/>
    <lineage>
        <taxon>Eukaryota</taxon>
        <taxon>Metazoa</taxon>
        <taxon>Ecdysozoa</taxon>
        <taxon>Arthropoda</taxon>
        <taxon>Hexapoda</taxon>
        <taxon>Insecta</taxon>
        <taxon>Pterygota</taxon>
        <taxon>Neoptera</taxon>
        <taxon>Endopterygota</taxon>
        <taxon>Diptera</taxon>
        <taxon>Nematocera</taxon>
        <taxon>Culicoidea</taxon>
        <taxon>Culicidae</taxon>
        <taxon>Culicinae</taxon>
        <taxon>Aedini</taxon>
        <taxon>Aedes</taxon>
        <taxon>Stegomyia</taxon>
    </lineage>
</organism>
<dbReference type="OrthoDB" id="1933483at2759"/>
<dbReference type="Proteomes" id="UP000682892">
    <property type="component" value="Unassembled WGS sequence"/>
</dbReference>
<dbReference type="Pfam" id="PF04752">
    <property type="entry name" value="ChaC"/>
    <property type="match status" value="1"/>
</dbReference>
<dbReference type="PANTHER" id="PTHR12192">
    <property type="entry name" value="CATION TRANSPORT PROTEIN CHAC-RELATED"/>
    <property type="match status" value="1"/>
</dbReference>
<dbReference type="PANTHER" id="PTHR12192:SF2">
    <property type="entry name" value="GLUTATHIONE-SPECIFIC GAMMA-GLUTAMYLCYCLOTRANSFERASE 2"/>
    <property type="match status" value="1"/>
</dbReference>
<evidence type="ECO:0000256" key="6">
    <source>
        <dbReference type="ARBA" id="ARBA00048073"/>
    </source>
</evidence>
<comment type="function">
    <text evidence="5">Catalyzes the cleavage of glutathione into 5-oxo-L-proline and a Cys-Gly dipeptide. Acts specifically on glutathione, but not on other gamma-glutamyl peptides.</text>
</comment>
<accession>A0A1S4FVJ4</accession>
<proteinExistence type="inferred from homology"/>
<dbReference type="AlphaFoldDB" id="A0A1S4FVJ4"/>
<dbReference type="InterPro" id="IPR036568">
    <property type="entry name" value="GGCT-like_sf"/>
</dbReference>
<evidence type="ECO:0000256" key="4">
    <source>
        <dbReference type="ARBA" id="ARBA00043195"/>
    </source>
</evidence>
<evidence type="ECO:0000313" key="8">
    <source>
        <dbReference type="Proteomes" id="UP000682892"/>
    </source>
</evidence>
<evidence type="ECO:0000313" key="7">
    <source>
        <dbReference type="EMBL" id="EAT35776.1"/>
    </source>
</evidence>
<dbReference type="OMA" id="DHREKDG"/>
<evidence type="ECO:0000256" key="1">
    <source>
        <dbReference type="ARBA" id="ARBA00009662"/>
    </source>
</evidence>
<comment type="catalytic activity">
    <reaction evidence="6">
        <text>glutathione = L-cysteinylglycine + 5-oxo-L-proline</text>
        <dbReference type="Rhea" id="RHEA:47724"/>
        <dbReference type="ChEBI" id="CHEBI:57925"/>
        <dbReference type="ChEBI" id="CHEBI:58402"/>
        <dbReference type="ChEBI" id="CHEBI:61694"/>
        <dbReference type="EC" id="4.3.2.7"/>
    </reaction>
</comment>
<keyword evidence="3" id="KW-0456">Lyase</keyword>
<comment type="similarity">
    <text evidence="1">Belongs to the gamma-glutamylcyclotransferase family. ChaC subfamily.</text>
</comment>
<sequence length="242" mass="27561">MISRNLGALVKSMLKISITPNSHICCKMSSSPHDNCDQGAVQPDSETWIFGYGSLVWKADFPYEEKRTGYIKGYNRRFYQNSIDHRGTHDKPGRVVTLIHSENPDSKVWGMGYRIAETNKTDVLNHLDHREKNGYERHKVLFYPYPTSETQFNEPKNILLYLATKENPSFAGQDDSLEQIAQQILGATGESGKNVEYVYKLADAMRLLYPGEEDDHLFELERILKAHDPGACDSRSQLSKEG</sequence>
<dbReference type="InterPro" id="IPR006840">
    <property type="entry name" value="ChaC"/>
</dbReference>
<dbReference type="GO" id="GO:0061928">
    <property type="term" value="F:glutathione specific gamma-glutamylcyclotransferase activity"/>
    <property type="evidence" value="ECO:0007669"/>
    <property type="project" value="UniProtKB-EC"/>
</dbReference>
<dbReference type="GO" id="GO:0006751">
    <property type="term" value="P:glutathione catabolic process"/>
    <property type="evidence" value="ECO:0007669"/>
    <property type="project" value="InterPro"/>
</dbReference>
<dbReference type="EC" id="4.3.2.7" evidence="2"/>
<dbReference type="EMBL" id="CH477837">
    <property type="protein sequence ID" value="EAT35776.1"/>
    <property type="molecule type" value="Genomic_DNA"/>
</dbReference>
<dbReference type="CDD" id="cd06661">
    <property type="entry name" value="GGCT_like"/>
    <property type="match status" value="1"/>
</dbReference>
<dbReference type="Gene3D" id="3.10.490.10">
    <property type="entry name" value="Gamma-glutamyl cyclotransferase-like"/>
    <property type="match status" value="1"/>
</dbReference>
<dbReference type="HOGENOM" id="CLU_070703_0_1_1"/>
<evidence type="ECO:0000256" key="5">
    <source>
        <dbReference type="ARBA" id="ARBA00045227"/>
    </source>
</evidence>
<reference evidence="7" key="1">
    <citation type="submission" date="2005-10" db="EMBL/GenBank/DDBJ databases">
        <authorList>
            <person name="Loftus B.J."/>
            <person name="Nene V.M."/>
            <person name="Hannick L.I."/>
            <person name="Bidwell S."/>
            <person name="Haas B."/>
            <person name="Amedeo P."/>
            <person name="Orvis J."/>
            <person name="Wortman J.R."/>
            <person name="White O.R."/>
            <person name="Salzberg S."/>
            <person name="Shumway M."/>
            <person name="Koo H."/>
            <person name="Zhao Y."/>
            <person name="Holmes M."/>
            <person name="Miller J."/>
            <person name="Schatz M."/>
            <person name="Pop M."/>
            <person name="Pai G."/>
            <person name="Utterback T."/>
            <person name="Rogers Y.-H."/>
            <person name="Kravitz S."/>
            <person name="Fraser C.M."/>
        </authorList>
    </citation>
    <scope>NUCLEOTIDE SEQUENCE</scope>
    <source>
        <strain evidence="7">Liverpool</strain>
    </source>
</reference>
<evidence type="ECO:0000256" key="3">
    <source>
        <dbReference type="ARBA" id="ARBA00023239"/>
    </source>
</evidence>